<dbReference type="PROSITE" id="PS00760">
    <property type="entry name" value="SPASE_I_2"/>
    <property type="match status" value="1"/>
</dbReference>
<dbReference type="GO" id="GO:0006465">
    <property type="term" value="P:signal peptide processing"/>
    <property type="evidence" value="ECO:0007669"/>
    <property type="project" value="InterPro"/>
</dbReference>
<dbReference type="GO" id="GO:0009003">
    <property type="term" value="F:signal peptidase activity"/>
    <property type="evidence" value="ECO:0007669"/>
    <property type="project" value="UniProtKB-EC"/>
</dbReference>
<keyword evidence="7" id="KW-0645">Protease</keyword>
<evidence type="ECO:0000256" key="1">
    <source>
        <dbReference type="ARBA" id="ARBA00000677"/>
    </source>
</evidence>
<keyword evidence="10" id="KW-1185">Reference proteome</keyword>
<dbReference type="Proteomes" id="UP000580568">
    <property type="component" value="Unassembled WGS sequence"/>
</dbReference>
<keyword evidence="7" id="KW-0472">Membrane</keyword>
<evidence type="ECO:0000256" key="6">
    <source>
        <dbReference type="PIRSR" id="PIRSR600223-1"/>
    </source>
</evidence>
<dbReference type="GO" id="GO:0004252">
    <property type="term" value="F:serine-type endopeptidase activity"/>
    <property type="evidence" value="ECO:0007669"/>
    <property type="project" value="InterPro"/>
</dbReference>
<dbReference type="PRINTS" id="PR00727">
    <property type="entry name" value="LEADERPTASE"/>
</dbReference>
<proteinExistence type="inferred from homology"/>
<comment type="catalytic activity">
    <reaction evidence="1 7">
        <text>Cleavage of hydrophobic, N-terminal signal or leader sequences from secreted and periplasmic proteins.</text>
        <dbReference type="EC" id="3.4.21.89"/>
    </reaction>
</comment>
<dbReference type="InterPro" id="IPR019533">
    <property type="entry name" value="Peptidase_S26"/>
</dbReference>
<comment type="caution">
    <text evidence="9">The sequence shown here is derived from an EMBL/GenBank/DDBJ whole genome shotgun (WGS) entry which is preliminary data.</text>
</comment>
<keyword evidence="5 7" id="KW-0378">Hydrolase</keyword>
<evidence type="ECO:0000256" key="4">
    <source>
        <dbReference type="ARBA" id="ARBA00013208"/>
    </source>
</evidence>
<dbReference type="InterPro" id="IPR019757">
    <property type="entry name" value="Pept_S26A_signal_pept_1_Lys-AS"/>
</dbReference>
<evidence type="ECO:0000313" key="9">
    <source>
        <dbReference type="EMBL" id="GFP74144.1"/>
    </source>
</evidence>
<comment type="subcellular location">
    <subcellularLocation>
        <location evidence="2">Cell membrane</location>
        <topology evidence="2">Single-pass type II membrane protein</topology>
    </subcellularLocation>
    <subcellularLocation>
        <location evidence="7">Membrane</location>
        <topology evidence="7">Single-pass type II membrane protein</topology>
    </subcellularLocation>
</comment>
<dbReference type="CDD" id="cd06530">
    <property type="entry name" value="S26_SPase_I"/>
    <property type="match status" value="1"/>
</dbReference>
<dbReference type="NCBIfam" id="TIGR02227">
    <property type="entry name" value="sigpep_I_bact"/>
    <property type="match status" value="1"/>
</dbReference>
<dbReference type="SUPFAM" id="SSF51306">
    <property type="entry name" value="LexA/Signal peptidase"/>
    <property type="match status" value="1"/>
</dbReference>
<organism evidence="9 10">
    <name type="scientific">Clostridium fungisolvens</name>
    <dbReference type="NCBI Taxonomy" id="1604897"/>
    <lineage>
        <taxon>Bacteria</taxon>
        <taxon>Bacillati</taxon>
        <taxon>Bacillota</taxon>
        <taxon>Clostridia</taxon>
        <taxon>Eubacteriales</taxon>
        <taxon>Clostridiaceae</taxon>
        <taxon>Clostridium</taxon>
    </lineage>
</organism>
<comment type="similarity">
    <text evidence="3 7">Belongs to the peptidase S26 family.</text>
</comment>
<evidence type="ECO:0000256" key="7">
    <source>
        <dbReference type="RuleBase" id="RU362042"/>
    </source>
</evidence>
<dbReference type="Gene3D" id="2.10.109.10">
    <property type="entry name" value="Umud Fragment, subunit A"/>
    <property type="match status" value="1"/>
</dbReference>
<accession>A0A6V8SA55</accession>
<gene>
    <name evidence="9" type="ORF">bsdtw1_00189</name>
</gene>
<evidence type="ECO:0000256" key="3">
    <source>
        <dbReference type="ARBA" id="ARBA00009370"/>
    </source>
</evidence>
<name>A0A6V8SA55_9CLOT</name>
<dbReference type="EC" id="3.4.21.89" evidence="4 7"/>
<protein>
    <recommendedName>
        <fullName evidence="4 7">Signal peptidase I</fullName>
        <ecNumber evidence="4 7">3.4.21.89</ecNumber>
    </recommendedName>
</protein>
<dbReference type="InterPro" id="IPR036286">
    <property type="entry name" value="LexA/Signal_pep-like_sf"/>
</dbReference>
<evidence type="ECO:0000256" key="2">
    <source>
        <dbReference type="ARBA" id="ARBA00004401"/>
    </source>
</evidence>
<evidence type="ECO:0000259" key="8">
    <source>
        <dbReference type="Pfam" id="PF10502"/>
    </source>
</evidence>
<feature type="active site" evidence="6">
    <location>
        <position position="46"/>
    </location>
</feature>
<dbReference type="Pfam" id="PF10502">
    <property type="entry name" value="Peptidase_S26"/>
    <property type="match status" value="1"/>
</dbReference>
<dbReference type="EMBL" id="BLZR01000001">
    <property type="protein sequence ID" value="GFP74144.1"/>
    <property type="molecule type" value="Genomic_DNA"/>
</dbReference>
<dbReference type="GO" id="GO:0005886">
    <property type="term" value="C:plasma membrane"/>
    <property type="evidence" value="ECO:0007669"/>
    <property type="project" value="UniProtKB-SubCell"/>
</dbReference>
<reference evidence="9 10" key="1">
    <citation type="submission" date="2020-07" db="EMBL/GenBank/DDBJ databases">
        <title>A new beta-1,3-glucan-decomposing anaerobic bacterium isolated from anoxic soil subjected to biological soil disinfestation.</title>
        <authorList>
            <person name="Ueki A."/>
            <person name="Tonouchi A."/>
        </authorList>
    </citation>
    <scope>NUCLEOTIDE SEQUENCE [LARGE SCALE GENOMIC DNA]</scope>
    <source>
        <strain evidence="9 10">TW1</strain>
    </source>
</reference>
<feature type="transmembrane region" description="Helical" evidence="7">
    <location>
        <begin position="12"/>
        <end position="32"/>
    </location>
</feature>
<evidence type="ECO:0000313" key="10">
    <source>
        <dbReference type="Proteomes" id="UP000580568"/>
    </source>
</evidence>
<feature type="active site" evidence="6">
    <location>
        <position position="87"/>
    </location>
</feature>
<dbReference type="PANTHER" id="PTHR43390:SF1">
    <property type="entry name" value="CHLOROPLAST PROCESSING PEPTIDASE"/>
    <property type="match status" value="1"/>
</dbReference>
<dbReference type="AlphaFoldDB" id="A0A6V8SA55"/>
<dbReference type="InterPro" id="IPR000223">
    <property type="entry name" value="Pept_S26A_signal_pept_1"/>
</dbReference>
<feature type="domain" description="Peptidase S26" evidence="8">
    <location>
        <begin position="16"/>
        <end position="168"/>
    </location>
</feature>
<keyword evidence="7" id="KW-1133">Transmembrane helix</keyword>
<sequence>MMEKSSNRNPMVKFLLDWVVPIGAAILLAMLINKFLLYKVSVPTESMYPTIKKGDQMFVTKIYNPQNIKRGDILVFYSNELKDLLIKRVVGLPGETVEIKDNGDVYIDGKYLQEDYVKNPDSKTGSFKIPEGKYLMLGDNRANSADARYWNNPYIDAKDIQGKARVRVFPFDRIGLLK</sequence>
<keyword evidence="7" id="KW-0812">Transmembrane</keyword>
<evidence type="ECO:0000256" key="5">
    <source>
        <dbReference type="ARBA" id="ARBA00022801"/>
    </source>
</evidence>
<dbReference type="PANTHER" id="PTHR43390">
    <property type="entry name" value="SIGNAL PEPTIDASE I"/>
    <property type="match status" value="1"/>
</dbReference>